<dbReference type="EMBL" id="JACDXP010000015">
    <property type="protein sequence ID" value="KAF6514464.1"/>
    <property type="molecule type" value="Genomic_DNA"/>
</dbReference>
<dbReference type="Proteomes" id="UP000593570">
    <property type="component" value="Unassembled WGS sequence"/>
</dbReference>
<dbReference type="InterPro" id="IPR002293">
    <property type="entry name" value="AA/rel_permease1"/>
</dbReference>
<gene>
    <name evidence="11" type="ORF">HZS61_005598</name>
</gene>
<feature type="domain" description="Zn(2)-C6 fungal-type" evidence="10">
    <location>
        <begin position="536"/>
        <end position="567"/>
    </location>
</feature>
<evidence type="ECO:0000256" key="6">
    <source>
        <dbReference type="ARBA" id="ARBA00023242"/>
    </source>
</evidence>
<dbReference type="Pfam" id="PF13520">
    <property type="entry name" value="AA_permease_2"/>
    <property type="match status" value="1"/>
</dbReference>
<dbReference type="GO" id="GO:0022857">
    <property type="term" value="F:transmembrane transporter activity"/>
    <property type="evidence" value="ECO:0007669"/>
    <property type="project" value="InterPro"/>
</dbReference>
<feature type="transmembrane region" description="Helical" evidence="9">
    <location>
        <begin position="174"/>
        <end position="194"/>
    </location>
</feature>
<dbReference type="InterPro" id="IPR036864">
    <property type="entry name" value="Zn2-C6_fun-type_DNA-bd_sf"/>
</dbReference>
<dbReference type="Gene3D" id="1.20.1740.10">
    <property type="entry name" value="Amino acid/polyamine transporter I"/>
    <property type="match status" value="1"/>
</dbReference>
<feature type="region of interest" description="Disordered" evidence="8">
    <location>
        <begin position="575"/>
        <end position="609"/>
    </location>
</feature>
<feature type="transmembrane region" description="Helical" evidence="9">
    <location>
        <begin position="252"/>
        <end position="275"/>
    </location>
</feature>
<keyword evidence="6" id="KW-0539">Nucleus</keyword>
<comment type="subcellular location">
    <subcellularLocation>
        <location evidence="1">Membrane</location>
        <topology evidence="1">Multi-pass membrane protein</topology>
    </subcellularLocation>
</comment>
<proteinExistence type="predicted"/>
<organism evidence="11 12">
    <name type="scientific">Fusarium oxysporum f. sp. conglutinans</name>
    <dbReference type="NCBI Taxonomy" id="100902"/>
    <lineage>
        <taxon>Eukaryota</taxon>
        <taxon>Fungi</taxon>
        <taxon>Dikarya</taxon>
        <taxon>Ascomycota</taxon>
        <taxon>Pezizomycotina</taxon>
        <taxon>Sordariomycetes</taxon>
        <taxon>Hypocreomycetidae</taxon>
        <taxon>Hypocreales</taxon>
        <taxon>Nectriaceae</taxon>
        <taxon>Fusarium</taxon>
        <taxon>Fusarium oxysporum species complex</taxon>
    </lineage>
</organism>
<evidence type="ECO:0000256" key="4">
    <source>
        <dbReference type="ARBA" id="ARBA00022989"/>
    </source>
</evidence>
<feature type="transmembrane region" description="Helical" evidence="9">
    <location>
        <begin position="99"/>
        <end position="116"/>
    </location>
</feature>
<keyword evidence="2" id="KW-0813">Transport</keyword>
<dbReference type="GO" id="GO:0016020">
    <property type="term" value="C:membrane"/>
    <property type="evidence" value="ECO:0007669"/>
    <property type="project" value="UniProtKB-SubCell"/>
</dbReference>
<feature type="transmembrane region" description="Helical" evidence="9">
    <location>
        <begin position="21"/>
        <end position="45"/>
    </location>
</feature>
<feature type="transmembrane region" description="Helical" evidence="9">
    <location>
        <begin position="477"/>
        <end position="496"/>
    </location>
</feature>
<dbReference type="InterPro" id="IPR021858">
    <property type="entry name" value="Fun_TF"/>
</dbReference>
<dbReference type="PANTHER" id="PTHR45649:SF14">
    <property type="entry name" value="GABA PERMEASE"/>
    <property type="match status" value="1"/>
</dbReference>
<evidence type="ECO:0000256" key="8">
    <source>
        <dbReference type="SAM" id="MobiDB-lite"/>
    </source>
</evidence>
<name>A0A8H6GA57_FUSOX</name>
<feature type="transmembrane region" description="Helical" evidence="9">
    <location>
        <begin position="51"/>
        <end position="78"/>
    </location>
</feature>
<evidence type="ECO:0000256" key="5">
    <source>
        <dbReference type="ARBA" id="ARBA00023136"/>
    </source>
</evidence>
<evidence type="ECO:0000313" key="11">
    <source>
        <dbReference type="EMBL" id="KAF6514464.1"/>
    </source>
</evidence>
<keyword evidence="3 9" id="KW-0812">Transmembrane</keyword>
<feature type="transmembrane region" description="Helical" evidence="9">
    <location>
        <begin position="425"/>
        <end position="451"/>
    </location>
</feature>
<comment type="caution">
    <text evidence="11">The sequence shown here is derived from an EMBL/GenBank/DDBJ whole genome shotgun (WGS) entry which is preliminary data.</text>
</comment>
<dbReference type="InterPro" id="IPR001138">
    <property type="entry name" value="Zn2Cys6_DnaBD"/>
</dbReference>
<dbReference type="SUPFAM" id="SSF57701">
    <property type="entry name" value="Zn2/Cys6 DNA-binding domain"/>
    <property type="match status" value="1"/>
</dbReference>
<dbReference type="CDD" id="cd00067">
    <property type="entry name" value="GAL4"/>
    <property type="match status" value="1"/>
</dbReference>
<evidence type="ECO:0000256" key="3">
    <source>
        <dbReference type="ARBA" id="ARBA00022692"/>
    </source>
</evidence>
<sequence length="1202" mass="132970">MTDHTHNSQGEGHLRPRLSKITMVAMTFAILNTWICLAGSLSIVLPSGGSVAFLYGFIFCVLCNFALAASLGELAAIWPTAGGQYHFQWALTSEKWRKVMSFAVGYINIFGWLTLVTTEGFFAAQFISAACVVASNGNYVVAAWKTYLIFMAVLTFGTLSMTFGNRILGAWNNLALYWSILSVFVASVVLLSTSDKTDPEFVFATFANETGWNDGIAWILGLLQSALSLIGYDAVLHMTEEMPTPSRDAPLAMVYAVGVGGTTGTIFILVMLFCLTDLSGIVATSTGMPIVELILQATGSRAGTTFLTLMLAICFIHGTNGSITSASRLLYAMARDKGTLYHDYFSHIHPRWEVPIRTIVLTWVFNAIFGLLYLGPTVAFNAFISSCTILLNMSYAIPVATLIIRGRDTLTKFQSADTPWRFGKVRGLIINYVAVLYVFITSIFFCFPPVLPVDASLMSTSPSPSSLDYTLTTDSDYVSAVIGIFAIFLTGYWVLYGKKTFQGPDLDVILGERPDLAEATDELAMEEKKVESPTETKHLKCDEAKPECQVCISRGVQCGGYQRGLRWSTKHEKPAELAEHKFRTSPKQSCGTKKRRGRPPKRQLDTASTASFTTAGSVYSSNDANQGVFGEFMLNTQPLEAQQDAQLVESEMSPTDDFISQFSLDLPVEGLPMPEFEWTPDALDLTTPTFEDFSDTSTDLALFPVQQNFSTLFVPPPITDLSTQLVEYWFRDVCSLWSQYDSPTNSNRMLATTLWSTSEAVSTSLQSMSSAYLSSKMPHMKKTSIAMMKNATDVIEAELRVVKSSPNLDTVPMGLIYGLFCIGTSICWLNATQLGIPFLREAKALLHRINKQKRRLSEEERKLLNIFNKSWTYCELLLSVVSDTNPYITYEAEEVEDISADEYPTALPTEPVVDDMPHPWTGVSNTVSRLLTQTLRLCRNYRYHVKHPGPFATRDHATALNMIEEAKTLEEKLLGLDFESAPANTETGDQKTPCRHLVNVAEAYRLAGLIHIYQTFPELVLLRLPDNLSGPADAHIPWEECITPLSLRLTKLIEQLPADSGSKMTQPLLCITASTGLRFEPSDAISSPETRVPLATPTPFDLGSTEHCGLSDYIGQLIQADEDIERLSTSTATESRMKIVEARCFIVGRLDALEALLPPRPIVVAKTLVQTIWNEYDKEKSGAASVHWIDVMEENNLRSLFG</sequence>
<evidence type="ECO:0000259" key="10">
    <source>
        <dbReference type="Pfam" id="PF00172"/>
    </source>
</evidence>
<evidence type="ECO:0000313" key="12">
    <source>
        <dbReference type="Proteomes" id="UP000593570"/>
    </source>
</evidence>
<accession>A0A8H6GA57</accession>
<dbReference type="AlphaFoldDB" id="A0A8H6GA57"/>
<dbReference type="Pfam" id="PF00172">
    <property type="entry name" value="Zn_clus"/>
    <property type="match status" value="1"/>
</dbReference>
<dbReference type="PANTHER" id="PTHR45649">
    <property type="entry name" value="AMINO-ACID PERMEASE BAT1"/>
    <property type="match status" value="1"/>
</dbReference>
<evidence type="ECO:0000256" key="1">
    <source>
        <dbReference type="ARBA" id="ARBA00004141"/>
    </source>
</evidence>
<feature type="transmembrane region" description="Helical" evidence="9">
    <location>
        <begin position="380"/>
        <end position="404"/>
    </location>
</feature>
<keyword evidence="5 9" id="KW-0472">Membrane</keyword>
<feature type="compositionally biased region" description="Basic residues" evidence="8">
    <location>
        <begin position="592"/>
        <end position="601"/>
    </location>
</feature>
<feature type="transmembrane region" description="Helical" evidence="9">
    <location>
        <begin position="810"/>
        <end position="831"/>
    </location>
</feature>
<feature type="transmembrane region" description="Helical" evidence="9">
    <location>
        <begin position="354"/>
        <end position="374"/>
    </location>
</feature>
<reference evidence="11 12" key="1">
    <citation type="journal article" date="2020" name="bioRxiv">
        <title>A chromosome-scale genome assembly for the Fusarium oxysporum strain Fo5176 to establish a model Arabidopsis-fungal pathosystem.</title>
        <authorList>
            <person name="Fokkens L."/>
            <person name="Guo L."/>
            <person name="Dora S."/>
            <person name="Wang B."/>
            <person name="Ye K."/>
            <person name="Sanchez-Rodriguez C."/>
            <person name="Croll D."/>
        </authorList>
    </citation>
    <scope>NUCLEOTIDE SEQUENCE [LARGE SCALE GENOMIC DNA]</scope>
    <source>
        <strain evidence="11 12">Fo5176</strain>
    </source>
</reference>
<feature type="transmembrane region" description="Helical" evidence="9">
    <location>
        <begin position="148"/>
        <end position="168"/>
    </location>
</feature>
<dbReference type="GO" id="GO:0000981">
    <property type="term" value="F:DNA-binding transcription factor activity, RNA polymerase II-specific"/>
    <property type="evidence" value="ECO:0007669"/>
    <property type="project" value="InterPro"/>
</dbReference>
<evidence type="ECO:0000256" key="9">
    <source>
        <dbReference type="SAM" id="Phobius"/>
    </source>
</evidence>
<protein>
    <recommendedName>
        <fullName evidence="10">Zn(2)-C6 fungal-type domain-containing protein</fullName>
    </recommendedName>
</protein>
<evidence type="ECO:0000256" key="7">
    <source>
        <dbReference type="SAM" id="Coils"/>
    </source>
</evidence>
<keyword evidence="7" id="KW-0175">Coiled coil</keyword>
<feature type="transmembrane region" description="Helical" evidence="9">
    <location>
        <begin position="215"/>
        <end position="232"/>
    </location>
</feature>
<evidence type="ECO:0000256" key="2">
    <source>
        <dbReference type="ARBA" id="ARBA00022448"/>
    </source>
</evidence>
<dbReference type="GO" id="GO:0008270">
    <property type="term" value="F:zinc ion binding"/>
    <property type="evidence" value="ECO:0007669"/>
    <property type="project" value="InterPro"/>
</dbReference>
<dbReference type="Pfam" id="PF11951">
    <property type="entry name" value="Fungal_trans_2"/>
    <property type="match status" value="1"/>
</dbReference>
<keyword evidence="4 9" id="KW-1133">Transmembrane helix</keyword>
<feature type="coiled-coil region" evidence="7">
    <location>
        <begin position="839"/>
        <end position="869"/>
    </location>
</feature>